<evidence type="ECO:0000313" key="7">
    <source>
        <dbReference type="Proteomes" id="UP000812966"/>
    </source>
</evidence>
<sequence length="192" mass="20474">MSTADLLLPGQPLPARFNSTPTPQPGSGCYLSPNGKLVASIVGVPVRDGSIVSVKSRHEMSAVPEIGAIILPQISRLTPLQANLTISLVSSRPTPQSQEDFQGLIKLSDVRLTEKDKLKMGECFRLGDVVRAEVLSLGDARSYFLSTAANHLGVISATSAAGNPLTPVSWQEMQDTVTGEREKRKVAKPDDA</sequence>
<name>A0A8K0NSX8_9TREE</name>
<protein>
    <recommendedName>
        <fullName evidence="5">Exosome complex component CSL4 C-terminal domain-containing protein</fullName>
    </recommendedName>
</protein>
<keyword evidence="3" id="KW-0271">Exosome</keyword>
<dbReference type="Pfam" id="PF10447">
    <property type="entry name" value="EXOSC1"/>
    <property type="match status" value="1"/>
</dbReference>
<feature type="region of interest" description="Disordered" evidence="4">
    <location>
        <begin position="1"/>
        <end position="25"/>
    </location>
</feature>
<keyword evidence="2" id="KW-0963">Cytoplasm</keyword>
<comment type="subcellular location">
    <subcellularLocation>
        <location evidence="1">Nucleus</location>
        <location evidence="1">Nucleolus</location>
    </subcellularLocation>
</comment>
<evidence type="ECO:0000256" key="4">
    <source>
        <dbReference type="SAM" id="MobiDB-lite"/>
    </source>
</evidence>
<comment type="caution">
    <text evidence="6">The sequence shown here is derived from an EMBL/GenBank/DDBJ whole genome shotgun (WGS) entry which is preliminary data.</text>
</comment>
<proteinExistence type="predicted"/>
<dbReference type="GO" id="GO:0005730">
    <property type="term" value="C:nucleolus"/>
    <property type="evidence" value="ECO:0007669"/>
    <property type="project" value="UniProtKB-SubCell"/>
</dbReference>
<keyword evidence="7" id="KW-1185">Reference proteome</keyword>
<dbReference type="AlphaFoldDB" id="A0A8K0NSX8"/>
<accession>A0A8K0NSX8</accession>
<reference evidence="6" key="1">
    <citation type="submission" date="2020-04" db="EMBL/GenBank/DDBJ databases">
        <title>Analysis of mating type loci in Filobasidium floriforme.</title>
        <authorList>
            <person name="Nowrousian M."/>
        </authorList>
    </citation>
    <scope>NUCLEOTIDE SEQUENCE</scope>
    <source>
        <strain evidence="6">CBS 6242</strain>
    </source>
</reference>
<dbReference type="Proteomes" id="UP000812966">
    <property type="component" value="Unassembled WGS sequence"/>
</dbReference>
<dbReference type="GO" id="GO:0005737">
    <property type="term" value="C:cytoplasm"/>
    <property type="evidence" value="ECO:0007669"/>
    <property type="project" value="TreeGrafter"/>
</dbReference>
<dbReference type="GO" id="GO:0006396">
    <property type="term" value="P:RNA processing"/>
    <property type="evidence" value="ECO:0007669"/>
    <property type="project" value="InterPro"/>
</dbReference>
<gene>
    <name evidence="6" type="ORF">FFLO_01109</name>
</gene>
<evidence type="ECO:0000256" key="1">
    <source>
        <dbReference type="ARBA" id="ARBA00004604"/>
    </source>
</evidence>
<dbReference type="GO" id="GO:0003723">
    <property type="term" value="F:RNA binding"/>
    <property type="evidence" value="ECO:0007669"/>
    <property type="project" value="InterPro"/>
</dbReference>
<evidence type="ECO:0000313" key="6">
    <source>
        <dbReference type="EMBL" id="KAG7570911.1"/>
    </source>
</evidence>
<dbReference type="Gene3D" id="2.40.50.140">
    <property type="entry name" value="Nucleic acid-binding proteins"/>
    <property type="match status" value="1"/>
</dbReference>
<feature type="domain" description="Exosome complex component CSL4 C-terminal" evidence="5">
    <location>
        <begin position="97"/>
        <end position="137"/>
    </location>
</feature>
<evidence type="ECO:0000256" key="3">
    <source>
        <dbReference type="ARBA" id="ARBA00022835"/>
    </source>
</evidence>
<dbReference type="InterPro" id="IPR039771">
    <property type="entry name" value="Csl4"/>
</dbReference>
<dbReference type="PANTHER" id="PTHR12686">
    <property type="entry name" value="3'-5' EXORIBONUCLEASE CSL4-RELATED"/>
    <property type="match status" value="1"/>
</dbReference>
<dbReference type="EMBL" id="JABELV010000015">
    <property type="protein sequence ID" value="KAG7570911.1"/>
    <property type="molecule type" value="Genomic_DNA"/>
</dbReference>
<dbReference type="InterPro" id="IPR019495">
    <property type="entry name" value="EXOSC1_C"/>
</dbReference>
<dbReference type="InterPro" id="IPR012340">
    <property type="entry name" value="NA-bd_OB-fold"/>
</dbReference>
<dbReference type="SUPFAM" id="SSF50249">
    <property type="entry name" value="Nucleic acid-binding proteins"/>
    <property type="match status" value="1"/>
</dbReference>
<evidence type="ECO:0000259" key="5">
    <source>
        <dbReference type="Pfam" id="PF10447"/>
    </source>
</evidence>
<evidence type="ECO:0000256" key="2">
    <source>
        <dbReference type="ARBA" id="ARBA00022490"/>
    </source>
</evidence>
<dbReference type="PANTHER" id="PTHR12686:SF8">
    <property type="entry name" value="EXOSOME COMPLEX COMPONENT CSL4"/>
    <property type="match status" value="1"/>
</dbReference>
<organism evidence="6 7">
    <name type="scientific">Filobasidium floriforme</name>
    <dbReference type="NCBI Taxonomy" id="5210"/>
    <lineage>
        <taxon>Eukaryota</taxon>
        <taxon>Fungi</taxon>
        <taxon>Dikarya</taxon>
        <taxon>Basidiomycota</taxon>
        <taxon>Agaricomycotina</taxon>
        <taxon>Tremellomycetes</taxon>
        <taxon>Filobasidiales</taxon>
        <taxon>Filobasidiaceae</taxon>
        <taxon>Filobasidium</taxon>
    </lineage>
</organism>
<dbReference type="GO" id="GO:0000176">
    <property type="term" value="C:nuclear exosome (RNase complex)"/>
    <property type="evidence" value="ECO:0007669"/>
    <property type="project" value="TreeGrafter"/>
</dbReference>